<dbReference type="GO" id="GO:0016987">
    <property type="term" value="F:sigma factor activity"/>
    <property type="evidence" value="ECO:0007669"/>
    <property type="project" value="UniProtKB-KW"/>
</dbReference>
<evidence type="ECO:0000259" key="5">
    <source>
        <dbReference type="Pfam" id="PF04542"/>
    </source>
</evidence>
<evidence type="ECO:0000256" key="2">
    <source>
        <dbReference type="ARBA" id="ARBA00023015"/>
    </source>
</evidence>
<name>A0A418M397_9BACT</name>
<organism evidence="6 7">
    <name type="scientific">Fibrisoma montanum</name>
    <dbReference type="NCBI Taxonomy" id="2305895"/>
    <lineage>
        <taxon>Bacteria</taxon>
        <taxon>Pseudomonadati</taxon>
        <taxon>Bacteroidota</taxon>
        <taxon>Cytophagia</taxon>
        <taxon>Cytophagales</taxon>
        <taxon>Spirosomataceae</taxon>
        <taxon>Fibrisoma</taxon>
    </lineage>
</organism>
<comment type="similarity">
    <text evidence="1">Belongs to the sigma-70 factor family. ECF subfamily.</text>
</comment>
<proteinExistence type="inferred from homology"/>
<keyword evidence="3" id="KW-0731">Sigma factor</keyword>
<dbReference type="SUPFAM" id="SSF88946">
    <property type="entry name" value="Sigma2 domain of RNA polymerase sigma factors"/>
    <property type="match status" value="1"/>
</dbReference>
<reference evidence="6 7" key="1">
    <citation type="submission" date="2018-08" db="EMBL/GenBank/DDBJ databases">
        <title>Fibrisoma montanum sp. nov., isolated from Danxia mountain soil.</title>
        <authorList>
            <person name="Huang Y."/>
        </authorList>
    </citation>
    <scope>NUCLEOTIDE SEQUENCE [LARGE SCALE GENOMIC DNA]</scope>
    <source>
        <strain evidence="6 7">HYT19</strain>
    </source>
</reference>
<dbReference type="GO" id="GO:0006352">
    <property type="term" value="P:DNA-templated transcription initiation"/>
    <property type="evidence" value="ECO:0007669"/>
    <property type="project" value="InterPro"/>
</dbReference>
<dbReference type="Pfam" id="PF04542">
    <property type="entry name" value="Sigma70_r2"/>
    <property type="match status" value="1"/>
</dbReference>
<dbReference type="NCBIfam" id="TIGR02937">
    <property type="entry name" value="sigma70-ECF"/>
    <property type="match status" value="1"/>
</dbReference>
<dbReference type="Proteomes" id="UP000283523">
    <property type="component" value="Unassembled WGS sequence"/>
</dbReference>
<dbReference type="Gene3D" id="1.10.1740.10">
    <property type="match status" value="1"/>
</dbReference>
<evidence type="ECO:0000313" key="7">
    <source>
        <dbReference type="Proteomes" id="UP000283523"/>
    </source>
</evidence>
<evidence type="ECO:0000256" key="4">
    <source>
        <dbReference type="ARBA" id="ARBA00023163"/>
    </source>
</evidence>
<comment type="caution">
    <text evidence="6">The sequence shown here is derived from an EMBL/GenBank/DDBJ whole genome shotgun (WGS) entry which is preliminary data.</text>
</comment>
<accession>A0A418M397</accession>
<dbReference type="PANTHER" id="PTHR43133:SF25">
    <property type="entry name" value="RNA POLYMERASE SIGMA FACTOR RFAY-RELATED"/>
    <property type="match status" value="1"/>
</dbReference>
<dbReference type="InterPro" id="IPR014284">
    <property type="entry name" value="RNA_pol_sigma-70_dom"/>
</dbReference>
<dbReference type="SUPFAM" id="SSF88659">
    <property type="entry name" value="Sigma3 and sigma4 domains of RNA polymerase sigma factors"/>
    <property type="match status" value="1"/>
</dbReference>
<dbReference type="InterPro" id="IPR007627">
    <property type="entry name" value="RNA_pol_sigma70_r2"/>
</dbReference>
<evidence type="ECO:0000313" key="6">
    <source>
        <dbReference type="EMBL" id="RIV20307.1"/>
    </source>
</evidence>
<keyword evidence="4" id="KW-0804">Transcription</keyword>
<keyword evidence="7" id="KW-1185">Reference proteome</keyword>
<feature type="domain" description="RNA polymerase sigma-70 region 2" evidence="5">
    <location>
        <begin position="36"/>
        <end position="104"/>
    </location>
</feature>
<dbReference type="PANTHER" id="PTHR43133">
    <property type="entry name" value="RNA POLYMERASE ECF-TYPE SIGMA FACTO"/>
    <property type="match status" value="1"/>
</dbReference>
<evidence type="ECO:0000256" key="3">
    <source>
        <dbReference type="ARBA" id="ARBA00023082"/>
    </source>
</evidence>
<sequence length="410" mass="45752">MLVWVQKTFLFSYLTLSPHRPMTAPKTAYLTPWPKLIEQHTSFVRACARKLIADTDDYKDLAQDVLVKALMSEDKYNPEGGNLKGWLSAICYNEFVTRYNRAKRFKKVDEPDDSLYERVGTLGISQNEGVTAFEVDLIDKALDSLKGMNADLMRMRADGHRYEELATHFDLPVGTIKNRIFINRQKLQTYMTAPRHNVLATPVSMPGTSAKPDNAEAWQKALDYLTEQLDPATYRRIDAVKLIKATGVPMHLGHALLGALSDAGALVRQPFGNGYEYISTPELATFDPAKAEELARKRYQGGQGTGKKKGLKRVVNDLQTVVPLSNSIHLVRSVGLEPTNHVPVREMVSAKNADIGDVWGFTFEGQTRWFSSIAEAAEQAKQELLNRAGSIDLVRKVGVVQVAPTVTLFE</sequence>
<dbReference type="Gene3D" id="1.10.10.10">
    <property type="entry name" value="Winged helix-like DNA-binding domain superfamily/Winged helix DNA-binding domain"/>
    <property type="match status" value="1"/>
</dbReference>
<dbReference type="InterPro" id="IPR013324">
    <property type="entry name" value="RNA_pol_sigma_r3/r4-like"/>
</dbReference>
<keyword evidence="2" id="KW-0805">Transcription regulation</keyword>
<evidence type="ECO:0000256" key="1">
    <source>
        <dbReference type="ARBA" id="ARBA00010641"/>
    </source>
</evidence>
<dbReference type="AlphaFoldDB" id="A0A418M397"/>
<gene>
    <name evidence="6" type="ORF">DYU11_19850</name>
</gene>
<dbReference type="InterPro" id="IPR039425">
    <property type="entry name" value="RNA_pol_sigma-70-like"/>
</dbReference>
<protein>
    <submittedName>
        <fullName evidence="6">RNA polymerase sigma factor</fullName>
    </submittedName>
</protein>
<dbReference type="InterPro" id="IPR013325">
    <property type="entry name" value="RNA_pol_sigma_r2"/>
</dbReference>
<dbReference type="InterPro" id="IPR036388">
    <property type="entry name" value="WH-like_DNA-bd_sf"/>
</dbReference>
<dbReference type="EMBL" id="QXED01000006">
    <property type="protein sequence ID" value="RIV20307.1"/>
    <property type="molecule type" value="Genomic_DNA"/>
</dbReference>